<dbReference type="InterPro" id="IPR007214">
    <property type="entry name" value="YbaK/aa-tRNA-synth-assoc-dom"/>
</dbReference>
<dbReference type="SUPFAM" id="SSF55826">
    <property type="entry name" value="YbaK/ProRS associated domain"/>
    <property type="match status" value="1"/>
</dbReference>
<reference evidence="3" key="2">
    <citation type="submission" date="2019-01" db="EMBL/GenBank/DDBJ databases">
        <title>Genome sequence of Desulfonema ishimotonii strain Tokyo 01.</title>
        <authorList>
            <person name="Fukui M."/>
        </authorList>
    </citation>
    <scope>NUCLEOTIDE SEQUENCE [LARGE SCALE GENOMIC DNA]</scope>
    <source>
        <strain evidence="3">Tokyo 01</strain>
    </source>
</reference>
<evidence type="ECO:0000313" key="2">
    <source>
        <dbReference type="EMBL" id="GBC59183.1"/>
    </source>
</evidence>
<dbReference type="OrthoDB" id="4199224at2"/>
<reference evidence="3" key="1">
    <citation type="submission" date="2017-11" db="EMBL/GenBank/DDBJ databases">
        <authorList>
            <person name="Watanabe M."/>
            <person name="Kojima H."/>
        </authorList>
    </citation>
    <scope>NUCLEOTIDE SEQUENCE [LARGE SCALE GENOMIC DNA]</scope>
    <source>
        <strain evidence="3">Tokyo 01</strain>
    </source>
</reference>
<comment type="caution">
    <text evidence="2">The sequence shown here is derived from an EMBL/GenBank/DDBJ whole genome shotgun (WGS) entry which is preliminary data.</text>
</comment>
<proteinExistence type="predicted"/>
<evidence type="ECO:0000313" key="3">
    <source>
        <dbReference type="Proteomes" id="UP000288096"/>
    </source>
</evidence>
<dbReference type="EMBL" id="BEXT01000001">
    <property type="protein sequence ID" value="GBC59183.1"/>
    <property type="molecule type" value="Genomic_DNA"/>
</dbReference>
<organism evidence="2 3">
    <name type="scientific">Desulfonema ishimotonii</name>
    <dbReference type="NCBI Taxonomy" id="45657"/>
    <lineage>
        <taxon>Bacteria</taxon>
        <taxon>Pseudomonadati</taxon>
        <taxon>Thermodesulfobacteriota</taxon>
        <taxon>Desulfobacteria</taxon>
        <taxon>Desulfobacterales</taxon>
        <taxon>Desulfococcaceae</taxon>
        <taxon>Desulfonema</taxon>
    </lineage>
</organism>
<name>A0A401FQC3_9BACT</name>
<gene>
    <name evidence="2" type="ORF">DENIS_0119</name>
</gene>
<dbReference type="PANTHER" id="PTHR30411">
    <property type="entry name" value="CYTOPLASMIC PROTEIN"/>
    <property type="match status" value="1"/>
</dbReference>
<dbReference type="Proteomes" id="UP000288096">
    <property type="component" value="Unassembled WGS sequence"/>
</dbReference>
<dbReference type="CDD" id="cd04332">
    <property type="entry name" value="YbaK_like"/>
    <property type="match status" value="1"/>
</dbReference>
<accession>A0A401FQC3</accession>
<dbReference type="Pfam" id="PF04073">
    <property type="entry name" value="tRNA_edit"/>
    <property type="match status" value="1"/>
</dbReference>
<dbReference type="GO" id="GO:0002161">
    <property type="term" value="F:aminoacyl-tRNA deacylase activity"/>
    <property type="evidence" value="ECO:0007669"/>
    <property type="project" value="InterPro"/>
</dbReference>
<feature type="domain" description="YbaK/aminoacyl-tRNA synthetase-associated" evidence="1">
    <location>
        <begin position="22"/>
        <end position="144"/>
    </location>
</feature>
<evidence type="ECO:0000259" key="1">
    <source>
        <dbReference type="Pfam" id="PF04073"/>
    </source>
</evidence>
<dbReference type="Gene3D" id="3.90.960.10">
    <property type="entry name" value="YbaK/aminoacyl-tRNA synthetase-associated domain"/>
    <property type="match status" value="1"/>
</dbReference>
<dbReference type="InterPro" id="IPR036754">
    <property type="entry name" value="YbaK/aa-tRNA-synt-asso_dom_sf"/>
</dbReference>
<dbReference type="AlphaFoldDB" id="A0A401FQC3"/>
<keyword evidence="3" id="KW-1185">Reference proteome</keyword>
<sequence>MVFDNVMEMLGNSGCAFTLHSHQPIRTIEEAEAKVPHLTENLLKTVVFKIKDSHWILAAVAGPDHIHYKKLGEAFSVSRRKLRSVSPEQVETGLGFEVGGVGPFPVAEDVRIVIDAELAALDRIFCGSGKNTRTVEIAIKDLIALTVARVSSISR</sequence>
<dbReference type="PANTHER" id="PTHR30411:SF1">
    <property type="entry name" value="CYTOPLASMIC PROTEIN"/>
    <property type="match status" value="1"/>
</dbReference>
<dbReference type="RefSeq" id="WP_124326714.1">
    <property type="nucleotide sequence ID" value="NZ_BEXT01000001.1"/>
</dbReference>
<protein>
    <recommendedName>
        <fullName evidence="1">YbaK/aminoacyl-tRNA synthetase-associated domain-containing protein</fullName>
    </recommendedName>
</protein>